<feature type="compositionally biased region" description="Low complexity" evidence="2">
    <location>
        <begin position="583"/>
        <end position="594"/>
    </location>
</feature>
<dbReference type="Proteomes" id="UP000284375">
    <property type="component" value="Unassembled WGS sequence"/>
</dbReference>
<dbReference type="STRING" id="252740.A0A423VKE8"/>
<feature type="region of interest" description="Disordered" evidence="2">
    <location>
        <begin position="532"/>
        <end position="594"/>
    </location>
</feature>
<evidence type="ECO:0000313" key="5">
    <source>
        <dbReference type="Proteomes" id="UP000284375"/>
    </source>
</evidence>
<feature type="domain" description="Spindle pole body-associated protein cut12" evidence="3">
    <location>
        <begin position="122"/>
        <end position="262"/>
    </location>
</feature>
<dbReference type="InterPro" id="IPR021589">
    <property type="entry name" value="Cut12"/>
</dbReference>
<proteinExistence type="predicted"/>
<sequence>MLGWALNRATGNASTDAPTPGLDDTYTEQPDTPAPVFAARAFKRAIFGTPAPTKEVAPNPATTNNEMTKPVNVDSNDYDSPSKPQGILLTPGNGTSRRKRVSFGRDVKSTLALGDNDGTRLRPRTRLQEVLENSRRQKNKLSDQENSKNFDFDLQDAEADDAWEEVDDLDRDPDITVDLNEPRSQSGRYWKTEFQKYHDEARAEMEKLVKYKQLAKSYAKAKDAEALDLNERLREEQNKVLEMEEKIAGLAERIGARQGQGESTRDDRKLLRDLSRETALAVQYRNQVEELEALLKGSGYGTDGNRRRRGGTSQNTAPTLEDQREMRKARERLKELSDLRQELQRVKSSLSATEQRERKLEVEKRKISADLVKSEIKVADLERKLSKAEIERQRKDSQYEKLKAEYDALKERTKGHKEDFTGLRRSQRTSRAGDALTLLNNADPLSIEQGAQGAWSSKLEDLEAKLRDEQEARRREIEDASVTINNLRHEFKRASGSKSLDQRLLNLRNKSEKAFKLDDDDTHDLLQSRVLRERKQTQVPPSRSVSRVNKRKASGPIGSDRLSSLTAEIRLDPPNRQRNGIPSRGMRASAGARSRISGVPEVQRLLDNEPRSPAIDLARQRSQARKLDPVLSTVGGGAMDTASSKSALSADRRAAAMARLEQKRAERRRTNDEGTYPGKENMRL</sequence>
<comment type="caution">
    <text evidence="4">The sequence shown here is derived from an EMBL/GenBank/DDBJ whole genome shotgun (WGS) entry which is preliminary data.</text>
</comment>
<feature type="compositionally biased region" description="Basic and acidic residues" evidence="2">
    <location>
        <begin position="650"/>
        <end position="672"/>
    </location>
</feature>
<feature type="region of interest" description="Disordered" evidence="2">
    <location>
        <begin position="49"/>
        <end position="103"/>
    </location>
</feature>
<evidence type="ECO:0000259" key="3">
    <source>
        <dbReference type="Pfam" id="PF11500"/>
    </source>
</evidence>
<dbReference type="OrthoDB" id="5383703at2759"/>
<feature type="compositionally biased region" description="Polar residues" evidence="2">
    <location>
        <begin position="537"/>
        <end position="547"/>
    </location>
</feature>
<keyword evidence="5" id="KW-1185">Reference proteome</keyword>
<accession>A0A423VKE8</accession>
<feature type="compositionally biased region" description="Polar residues" evidence="2">
    <location>
        <begin position="60"/>
        <end position="83"/>
    </location>
</feature>
<name>A0A423VKE8_CYTCH</name>
<feature type="region of interest" description="Disordered" evidence="2">
    <location>
        <begin position="298"/>
        <end position="325"/>
    </location>
</feature>
<dbReference type="AlphaFoldDB" id="A0A423VKE8"/>
<dbReference type="Pfam" id="PF11500">
    <property type="entry name" value="Cut12"/>
    <property type="match status" value="1"/>
</dbReference>
<evidence type="ECO:0000313" key="4">
    <source>
        <dbReference type="EMBL" id="ROV91462.1"/>
    </source>
</evidence>
<feature type="coiled-coil region" evidence="1">
    <location>
        <begin position="219"/>
        <end position="294"/>
    </location>
</feature>
<gene>
    <name evidence="4" type="ORF">VSDG_07142</name>
</gene>
<feature type="region of interest" description="Disordered" evidence="2">
    <location>
        <begin position="1"/>
        <end position="33"/>
    </location>
</feature>
<protein>
    <recommendedName>
        <fullName evidence="3">Spindle pole body-associated protein cut12 domain-containing protein</fullName>
    </recommendedName>
</protein>
<reference evidence="4 5" key="1">
    <citation type="submission" date="2015-09" db="EMBL/GenBank/DDBJ databases">
        <title>Host preference determinants of Valsa canker pathogens revealed by comparative genomics.</title>
        <authorList>
            <person name="Yin Z."/>
            <person name="Huang L."/>
        </authorList>
    </citation>
    <scope>NUCLEOTIDE SEQUENCE [LARGE SCALE GENOMIC DNA]</scope>
    <source>
        <strain evidence="4 5">YSFL</strain>
    </source>
</reference>
<keyword evidence="1" id="KW-0175">Coiled coil</keyword>
<evidence type="ECO:0000256" key="1">
    <source>
        <dbReference type="SAM" id="Coils"/>
    </source>
</evidence>
<dbReference type="EMBL" id="LJZO01000043">
    <property type="protein sequence ID" value="ROV91462.1"/>
    <property type="molecule type" value="Genomic_DNA"/>
</dbReference>
<organism evidence="4 5">
    <name type="scientific">Cytospora chrysosperma</name>
    <name type="common">Cytospora canker fungus</name>
    <name type="synonym">Sphaeria chrysosperma</name>
    <dbReference type="NCBI Taxonomy" id="252740"/>
    <lineage>
        <taxon>Eukaryota</taxon>
        <taxon>Fungi</taxon>
        <taxon>Dikarya</taxon>
        <taxon>Ascomycota</taxon>
        <taxon>Pezizomycotina</taxon>
        <taxon>Sordariomycetes</taxon>
        <taxon>Sordariomycetidae</taxon>
        <taxon>Diaporthales</taxon>
        <taxon>Cytosporaceae</taxon>
        <taxon>Cytospora</taxon>
    </lineage>
</organism>
<evidence type="ECO:0000256" key="2">
    <source>
        <dbReference type="SAM" id="MobiDB-lite"/>
    </source>
</evidence>
<feature type="region of interest" description="Disordered" evidence="2">
    <location>
        <begin position="631"/>
        <end position="684"/>
    </location>
</feature>